<keyword evidence="2" id="KW-1185">Reference proteome</keyword>
<reference evidence="2" key="1">
    <citation type="journal article" date="2022" name="Mol. Ecol. Resour.">
        <title>The genomes of chicory, endive, great burdock and yacon provide insights into Asteraceae palaeo-polyploidization history and plant inulin production.</title>
        <authorList>
            <person name="Fan W."/>
            <person name="Wang S."/>
            <person name="Wang H."/>
            <person name="Wang A."/>
            <person name="Jiang F."/>
            <person name="Liu H."/>
            <person name="Zhao H."/>
            <person name="Xu D."/>
            <person name="Zhang Y."/>
        </authorList>
    </citation>
    <scope>NUCLEOTIDE SEQUENCE [LARGE SCALE GENOMIC DNA]</scope>
    <source>
        <strain evidence="2">cv. Yunnan</strain>
    </source>
</reference>
<protein>
    <submittedName>
        <fullName evidence="1">Uncharacterized protein</fullName>
    </submittedName>
</protein>
<sequence>MASQNADESDLPTSIDELLLLLGMSNKCAASDVFNFNELALAISKAHDNESLLTYLYSMEDDMDMDIEADDFESLLAFLASMDNDKCASDDFSFDAIMEHIFNCSKHHNRTKDETVMMVPKESSSWYKIPMRSAVGETIQLQTDTLTFVRAIMCFPNIASLLLYKAFELAKNGAKSDLASDQLPRALMNPGDKRSLKEIASSQMNFSKVIVEKLPYSDEFRVGILSAVGLTDPVVFKTIVDVCNNLCKVVGEPELTLEAAEKYHIKNNMICFFEDDSKDVASREETKDLADKVKVV</sequence>
<gene>
    <name evidence="1" type="ORF">L1987_44861</name>
</gene>
<dbReference type="Proteomes" id="UP001056120">
    <property type="component" value="Linkage Group LG14"/>
</dbReference>
<evidence type="ECO:0000313" key="2">
    <source>
        <dbReference type="Proteomes" id="UP001056120"/>
    </source>
</evidence>
<comment type="caution">
    <text evidence="1">The sequence shown here is derived from an EMBL/GenBank/DDBJ whole genome shotgun (WGS) entry which is preliminary data.</text>
</comment>
<organism evidence="1 2">
    <name type="scientific">Smallanthus sonchifolius</name>
    <dbReference type="NCBI Taxonomy" id="185202"/>
    <lineage>
        <taxon>Eukaryota</taxon>
        <taxon>Viridiplantae</taxon>
        <taxon>Streptophyta</taxon>
        <taxon>Embryophyta</taxon>
        <taxon>Tracheophyta</taxon>
        <taxon>Spermatophyta</taxon>
        <taxon>Magnoliopsida</taxon>
        <taxon>eudicotyledons</taxon>
        <taxon>Gunneridae</taxon>
        <taxon>Pentapetalae</taxon>
        <taxon>asterids</taxon>
        <taxon>campanulids</taxon>
        <taxon>Asterales</taxon>
        <taxon>Asteraceae</taxon>
        <taxon>Asteroideae</taxon>
        <taxon>Heliantheae alliance</taxon>
        <taxon>Millerieae</taxon>
        <taxon>Smallanthus</taxon>
    </lineage>
</organism>
<evidence type="ECO:0000313" key="1">
    <source>
        <dbReference type="EMBL" id="KAI3785736.1"/>
    </source>
</evidence>
<name>A0ACB9GRA1_9ASTR</name>
<proteinExistence type="predicted"/>
<accession>A0ACB9GRA1</accession>
<dbReference type="EMBL" id="CM042031">
    <property type="protein sequence ID" value="KAI3785736.1"/>
    <property type="molecule type" value="Genomic_DNA"/>
</dbReference>
<reference evidence="1 2" key="2">
    <citation type="journal article" date="2022" name="Mol. Ecol. Resour.">
        <title>The genomes of chicory, endive, great burdock and yacon provide insights into Asteraceae paleo-polyploidization history and plant inulin production.</title>
        <authorList>
            <person name="Fan W."/>
            <person name="Wang S."/>
            <person name="Wang H."/>
            <person name="Wang A."/>
            <person name="Jiang F."/>
            <person name="Liu H."/>
            <person name="Zhao H."/>
            <person name="Xu D."/>
            <person name="Zhang Y."/>
        </authorList>
    </citation>
    <scope>NUCLEOTIDE SEQUENCE [LARGE SCALE GENOMIC DNA]</scope>
    <source>
        <strain evidence="2">cv. Yunnan</strain>
        <tissue evidence="1">Leaves</tissue>
    </source>
</reference>